<dbReference type="AlphaFoldDB" id="A0A7X6J1Q8"/>
<accession>A0A7X6J1Q8</accession>
<name>A0A7X6J1Q8_9HYPH</name>
<gene>
    <name evidence="1" type="ORF">HER27_006650</name>
</gene>
<organism evidence="1 2">
    <name type="scientific">Rhizobium phaseoli</name>
    <dbReference type="NCBI Taxonomy" id="396"/>
    <lineage>
        <taxon>Bacteria</taxon>
        <taxon>Pseudomonadati</taxon>
        <taxon>Pseudomonadota</taxon>
        <taxon>Alphaproteobacteria</taxon>
        <taxon>Hyphomicrobiales</taxon>
        <taxon>Rhizobiaceae</taxon>
        <taxon>Rhizobium/Agrobacterium group</taxon>
        <taxon>Rhizobium</taxon>
    </lineage>
</organism>
<dbReference type="EMBL" id="CP064931">
    <property type="protein sequence ID" value="QPK10229.1"/>
    <property type="molecule type" value="Genomic_DNA"/>
</dbReference>
<proteinExistence type="predicted"/>
<dbReference type="GeneID" id="45961778"/>
<protein>
    <submittedName>
        <fullName evidence="1">Uncharacterized protein</fullName>
    </submittedName>
</protein>
<sequence>MNDQDRETILRIKKALAERLQTKGTISSTLVYEAVMDHGVRTVDEFESWHQGHAG</sequence>
<evidence type="ECO:0000313" key="1">
    <source>
        <dbReference type="EMBL" id="QPK10229.1"/>
    </source>
</evidence>
<evidence type="ECO:0000313" key="2">
    <source>
        <dbReference type="Proteomes" id="UP000540266"/>
    </source>
</evidence>
<dbReference type="Proteomes" id="UP000540266">
    <property type="component" value="Chromosome"/>
</dbReference>
<dbReference type="RefSeq" id="WP_157050079.1">
    <property type="nucleotide sequence ID" value="NZ_CP013532.1"/>
</dbReference>
<reference evidence="1 2" key="1">
    <citation type="submission" date="2020-11" db="EMBL/GenBank/DDBJ databases">
        <title>Indigenous Rhizobia Nodulating Common beans in Western Kenya.</title>
        <authorList>
            <person name="Wekesa C.S."/>
            <person name="Oelmueller R."/>
            <person name="Furch A.C."/>
        </authorList>
    </citation>
    <scope>NUCLEOTIDE SEQUENCE [LARGE SCALE GENOMIC DNA]</scope>
    <source>
        <strain evidence="2">BS3</strain>
    </source>
</reference>